<evidence type="ECO:0000256" key="4">
    <source>
        <dbReference type="ARBA" id="ARBA00022801"/>
    </source>
</evidence>
<dbReference type="InterPro" id="IPR008758">
    <property type="entry name" value="Peptidase_S28"/>
</dbReference>
<keyword evidence="4" id="KW-0378">Hydrolase</keyword>
<dbReference type="SUPFAM" id="SSF53474">
    <property type="entry name" value="alpha/beta-Hydrolases"/>
    <property type="match status" value="1"/>
</dbReference>
<dbReference type="GO" id="GO:0070008">
    <property type="term" value="F:serine-type exopeptidase activity"/>
    <property type="evidence" value="ECO:0007669"/>
    <property type="project" value="InterPro"/>
</dbReference>
<dbReference type="GO" id="GO:0008239">
    <property type="term" value="F:dipeptidyl-peptidase activity"/>
    <property type="evidence" value="ECO:0007669"/>
    <property type="project" value="TreeGrafter"/>
</dbReference>
<reference evidence="7" key="1">
    <citation type="submission" date="2022-11" db="UniProtKB">
        <authorList>
            <consortium name="WormBaseParasite"/>
        </authorList>
    </citation>
    <scope>IDENTIFICATION</scope>
</reference>
<keyword evidence="2" id="KW-0645">Protease</keyword>
<dbReference type="Proteomes" id="UP000887578">
    <property type="component" value="Unplaced"/>
</dbReference>
<evidence type="ECO:0000256" key="2">
    <source>
        <dbReference type="ARBA" id="ARBA00022670"/>
    </source>
</evidence>
<evidence type="ECO:0000256" key="1">
    <source>
        <dbReference type="ARBA" id="ARBA00011079"/>
    </source>
</evidence>
<evidence type="ECO:0000256" key="5">
    <source>
        <dbReference type="ARBA" id="ARBA00023180"/>
    </source>
</evidence>
<name>A0A914PZX8_9BILA</name>
<evidence type="ECO:0000256" key="3">
    <source>
        <dbReference type="ARBA" id="ARBA00022729"/>
    </source>
</evidence>
<accession>A0A914PZX8</accession>
<dbReference type="Pfam" id="PF05577">
    <property type="entry name" value="Peptidase_S28"/>
    <property type="match status" value="1"/>
</dbReference>
<keyword evidence="5" id="KW-0325">Glycoprotein</keyword>
<proteinExistence type="inferred from homology"/>
<keyword evidence="6" id="KW-1185">Reference proteome</keyword>
<evidence type="ECO:0000313" key="6">
    <source>
        <dbReference type="Proteomes" id="UP000887578"/>
    </source>
</evidence>
<dbReference type="Gene3D" id="3.40.50.1820">
    <property type="entry name" value="alpha/beta hydrolase"/>
    <property type="match status" value="1"/>
</dbReference>
<dbReference type="WBParaSite" id="PDA_v2.g23984.t1">
    <property type="protein sequence ID" value="PDA_v2.g23984.t1"/>
    <property type="gene ID" value="PDA_v2.g23984"/>
</dbReference>
<protein>
    <submittedName>
        <fullName evidence="7">Uncharacterized protein</fullName>
    </submittedName>
</protein>
<dbReference type="GO" id="GO:0006508">
    <property type="term" value="P:proteolysis"/>
    <property type="evidence" value="ECO:0007669"/>
    <property type="project" value="UniProtKB-KW"/>
</dbReference>
<evidence type="ECO:0000313" key="7">
    <source>
        <dbReference type="WBParaSite" id="PDA_v2.g23984.t1"/>
    </source>
</evidence>
<dbReference type="PANTHER" id="PTHR11010">
    <property type="entry name" value="PROTEASE S28 PRO-X CARBOXYPEPTIDASE-RELATED"/>
    <property type="match status" value="1"/>
</dbReference>
<comment type="similarity">
    <text evidence="1">Belongs to the peptidase S28 family.</text>
</comment>
<keyword evidence="3" id="KW-0732">Signal</keyword>
<organism evidence="6 7">
    <name type="scientific">Panagrolaimus davidi</name>
    <dbReference type="NCBI Taxonomy" id="227884"/>
    <lineage>
        <taxon>Eukaryota</taxon>
        <taxon>Metazoa</taxon>
        <taxon>Ecdysozoa</taxon>
        <taxon>Nematoda</taxon>
        <taxon>Chromadorea</taxon>
        <taxon>Rhabditida</taxon>
        <taxon>Tylenchina</taxon>
        <taxon>Panagrolaimomorpha</taxon>
        <taxon>Panagrolaimoidea</taxon>
        <taxon>Panagrolaimidae</taxon>
        <taxon>Panagrolaimus</taxon>
    </lineage>
</organism>
<dbReference type="PANTHER" id="PTHR11010:SF117">
    <property type="entry name" value="SERINE PROTEASE 16"/>
    <property type="match status" value="1"/>
</dbReference>
<sequence length="132" mass="14963">MIGGESPIDSKWVCWHNFTYMKFAAKYNAKLLQLEHRFFGKSHPFKISNDLADMSLESLKFLTSQQALEDLANFIRVYNKNANLTNPKWVIFGGSYPGALCAWFRAKYPDLSVGGISSSAALWPKVDFYGII</sequence>
<dbReference type="InterPro" id="IPR029058">
    <property type="entry name" value="AB_hydrolase_fold"/>
</dbReference>
<dbReference type="AlphaFoldDB" id="A0A914PZX8"/>